<organism evidence="1 2">
    <name type="scientific">Micromonospora radicis</name>
    <dbReference type="NCBI Taxonomy" id="1894971"/>
    <lineage>
        <taxon>Bacteria</taxon>
        <taxon>Bacillati</taxon>
        <taxon>Actinomycetota</taxon>
        <taxon>Actinomycetes</taxon>
        <taxon>Micromonosporales</taxon>
        <taxon>Micromonosporaceae</taxon>
        <taxon>Micromonospora</taxon>
    </lineage>
</organism>
<name>A0A418MQI6_9ACTN</name>
<reference evidence="1 2" key="1">
    <citation type="submission" date="2018-08" db="EMBL/GenBank/DDBJ databases">
        <title>Jishengella sp. nov., isolated from a root of Azadirachta indica A. Juss. var. siamensis Valenton.</title>
        <authorList>
            <person name="Kuncharoen N."/>
            <person name="Tanasupawat S."/>
            <person name="Kudo T."/>
            <person name="Ohkuma M."/>
        </authorList>
    </citation>
    <scope>NUCLEOTIDE SEQUENCE [LARGE SCALE GENOMIC DNA]</scope>
    <source>
        <strain evidence="1 2">AZ1-13</strain>
    </source>
</reference>
<evidence type="ECO:0000313" key="1">
    <source>
        <dbReference type="EMBL" id="RIV36021.1"/>
    </source>
</evidence>
<keyword evidence="2" id="KW-1185">Reference proteome</keyword>
<sequence>MFRTSVTRLTVPAGGTAEVAATVDTRVDAVDGYFSGTWSPPLVSSARWYRSGCTVRWRATT</sequence>
<dbReference type="AlphaFoldDB" id="A0A418MQI6"/>
<evidence type="ECO:0000313" key="2">
    <source>
        <dbReference type="Proteomes" id="UP000283832"/>
    </source>
</evidence>
<dbReference type="Proteomes" id="UP000283832">
    <property type="component" value="Unassembled WGS sequence"/>
</dbReference>
<gene>
    <name evidence="1" type="ORF">D2L64_20465</name>
</gene>
<protein>
    <submittedName>
        <fullName evidence="1">Uncharacterized protein</fullName>
    </submittedName>
</protein>
<comment type="caution">
    <text evidence="1">The sequence shown here is derived from an EMBL/GenBank/DDBJ whole genome shotgun (WGS) entry which is preliminary data.</text>
</comment>
<proteinExistence type="predicted"/>
<accession>A0A418MQI6</accession>
<dbReference type="EMBL" id="QXEC01000022">
    <property type="protein sequence ID" value="RIV36021.1"/>
    <property type="molecule type" value="Genomic_DNA"/>
</dbReference>